<dbReference type="GO" id="GO:0061630">
    <property type="term" value="F:ubiquitin protein ligase activity"/>
    <property type="evidence" value="ECO:0007669"/>
    <property type="project" value="TreeGrafter"/>
</dbReference>
<dbReference type="Pfam" id="PF02182">
    <property type="entry name" value="SAD_SRA"/>
    <property type="match status" value="1"/>
</dbReference>
<dbReference type="InterPro" id="IPR015947">
    <property type="entry name" value="PUA-like_sf"/>
</dbReference>
<dbReference type="InterPro" id="IPR003105">
    <property type="entry name" value="SRA_YDG"/>
</dbReference>
<evidence type="ECO:0000259" key="3">
    <source>
        <dbReference type="PROSITE" id="PS51015"/>
    </source>
</evidence>
<protein>
    <recommendedName>
        <fullName evidence="3">YDG domain-containing protein</fullName>
    </recommendedName>
</protein>
<keyword evidence="5" id="KW-1185">Reference proteome</keyword>
<evidence type="ECO:0000256" key="1">
    <source>
        <dbReference type="ARBA" id="ARBA00023242"/>
    </source>
</evidence>
<dbReference type="SUPFAM" id="SSF88697">
    <property type="entry name" value="PUA domain-like"/>
    <property type="match status" value="2"/>
</dbReference>
<dbReference type="InterPro" id="IPR036987">
    <property type="entry name" value="SRA-YDG_sf"/>
</dbReference>
<dbReference type="OrthoDB" id="2270193at2759"/>
<dbReference type="AlphaFoldDB" id="A0A811QIJ8"/>
<proteinExistence type="predicted"/>
<evidence type="ECO:0000313" key="4">
    <source>
        <dbReference type="EMBL" id="CAD6258202.1"/>
    </source>
</evidence>
<dbReference type="SMART" id="SM00466">
    <property type="entry name" value="SRA"/>
    <property type="match status" value="1"/>
</dbReference>
<dbReference type="Gene3D" id="2.30.280.10">
    <property type="entry name" value="SRA-YDG"/>
    <property type="match status" value="2"/>
</dbReference>
<gene>
    <name evidence="4" type="ORF">NCGR_LOCUS41682</name>
</gene>
<dbReference type="PANTHER" id="PTHR14140:SF36">
    <property type="entry name" value="RING-TYPE E3 UBIQUITIN TRANSFERASE"/>
    <property type="match status" value="1"/>
</dbReference>
<feature type="domain" description="YDG" evidence="3">
    <location>
        <begin position="62"/>
        <end position="214"/>
    </location>
</feature>
<comment type="subcellular location">
    <subcellularLocation>
        <location evidence="2">Nucleus</location>
    </subcellularLocation>
</comment>
<comment type="caution">
    <text evidence="4">The sequence shown here is derived from an EMBL/GenBank/DDBJ whole genome shotgun (WGS) entry which is preliminary data.</text>
</comment>
<dbReference type="PANTHER" id="PTHR14140">
    <property type="entry name" value="E3 UBIQUITIN-PROTEIN LIGASE UHRF-RELATED"/>
    <property type="match status" value="1"/>
</dbReference>
<evidence type="ECO:0000313" key="5">
    <source>
        <dbReference type="Proteomes" id="UP000604825"/>
    </source>
</evidence>
<dbReference type="GO" id="GO:0016567">
    <property type="term" value="P:protein ubiquitination"/>
    <property type="evidence" value="ECO:0007669"/>
    <property type="project" value="TreeGrafter"/>
</dbReference>
<keyword evidence="1 2" id="KW-0539">Nucleus</keyword>
<name>A0A811QIJ8_9POAL</name>
<dbReference type="PROSITE" id="PS51015">
    <property type="entry name" value="YDG"/>
    <property type="match status" value="1"/>
</dbReference>
<dbReference type="GO" id="GO:0044027">
    <property type="term" value="P:negative regulation of gene expression via chromosomal CpG island methylation"/>
    <property type="evidence" value="ECO:0007669"/>
    <property type="project" value="TreeGrafter"/>
</dbReference>
<evidence type="ECO:0000256" key="2">
    <source>
        <dbReference type="PROSITE-ProRule" id="PRU00358"/>
    </source>
</evidence>
<dbReference type="GO" id="GO:0005634">
    <property type="term" value="C:nucleus"/>
    <property type="evidence" value="ECO:0007669"/>
    <property type="project" value="UniProtKB-SubCell"/>
</dbReference>
<dbReference type="EMBL" id="CAJGYO010000010">
    <property type="protein sequence ID" value="CAD6258202.1"/>
    <property type="molecule type" value="Genomic_DNA"/>
</dbReference>
<dbReference type="Proteomes" id="UP000604825">
    <property type="component" value="Unassembled WGS sequence"/>
</dbReference>
<sequence>MGKVSRPRVYGDGVLQNVDKPDRAYTTERAKRAGKANASSCQIFVTTAPDCFGPILPEHDPRRKTGVRLGESREDRLECRRWGAHLPHIARIAGLSRFGAQLVTLSGGYEDDEDHRDWFLYTRRPSTGSVDSHHYIQNVDKPEWAYTTERAKRDGKPNASSGQIFVTTELDYFGPILPKHDPRRKTGVRVGEIWDDRLECRQWGAHLPHIAGIAGQSRFGA</sequence>
<reference evidence="4" key="1">
    <citation type="submission" date="2020-10" db="EMBL/GenBank/DDBJ databases">
        <authorList>
            <person name="Han B."/>
            <person name="Lu T."/>
            <person name="Zhao Q."/>
            <person name="Huang X."/>
            <person name="Zhao Y."/>
        </authorList>
    </citation>
    <scope>NUCLEOTIDE SEQUENCE</scope>
</reference>
<organism evidence="4 5">
    <name type="scientific">Miscanthus lutarioriparius</name>
    <dbReference type="NCBI Taxonomy" id="422564"/>
    <lineage>
        <taxon>Eukaryota</taxon>
        <taxon>Viridiplantae</taxon>
        <taxon>Streptophyta</taxon>
        <taxon>Embryophyta</taxon>
        <taxon>Tracheophyta</taxon>
        <taxon>Spermatophyta</taxon>
        <taxon>Magnoliopsida</taxon>
        <taxon>Liliopsida</taxon>
        <taxon>Poales</taxon>
        <taxon>Poaceae</taxon>
        <taxon>PACMAD clade</taxon>
        <taxon>Panicoideae</taxon>
        <taxon>Andropogonodae</taxon>
        <taxon>Andropogoneae</taxon>
        <taxon>Saccharinae</taxon>
        <taxon>Miscanthus</taxon>
    </lineage>
</organism>
<accession>A0A811QIJ8</accession>
<dbReference type="InterPro" id="IPR045134">
    <property type="entry name" value="UHRF1/2-like"/>
</dbReference>